<reference evidence="1 2" key="1">
    <citation type="submission" date="2017-09" db="EMBL/GenBank/DDBJ databases">
        <title>Depth-based differentiation of microbial function through sediment-hosted aquifers and enrichment of novel symbionts in the deep terrestrial subsurface.</title>
        <authorList>
            <person name="Probst A.J."/>
            <person name="Ladd B."/>
            <person name="Jarett J.K."/>
            <person name="Geller-Mcgrath D.E."/>
            <person name="Sieber C.M."/>
            <person name="Emerson J.B."/>
            <person name="Anantharaman K."/>
            <person name="Thomas B.C."/>
            <person name="Malmstrom R."/>
            <person name="Stieglmeier M."/>
            <person name="Klingl A."/>
            <person name="Woyke T."/>
            <person name="Ryan C.M."/>
            <person name="Banfield J.F."/>
        </authorList>
    </citation>
    <scope>NUCLEOTIDE SEQUENCE [LARGE SCALE GENOMIC DNA]</scope>
    <source>
        <strain evidence="1">CG08_land_8_20_14_0_20_45_16</strain>
    </source>
</reference>
<dbReference type="EMBL" id="PEYM01000055">
    <property type="protein sequence ID" value="PIS30441.1"/>
    <property type="molecule type" value="Genomic_DNA"/>
</dbReference>
<proteinExistence type="predicted"/>
<sequence length="129" mass="15052">MNKRKNAQKKLINELKKQLLVQAERLGVRDLYTPLALEEMRLDALRKILTEFYMERSNLEYELNMIGSNKKELLIKLERLNVFILRAQVLLQQKLEFCQKLLDKACGDVADVRRAVKRIEIPAKVQAAA</sequence>
<accession>A0A2H0XZW0</accession>
<evidence type="ECO:0000313" key="1">
    <source>
        <dbReference type="EMBL" id="PIS30441.1"/>
    </source>
</evidence>
<gene>
    <name evidence="1" type="ORF">COT42_03055</name>
</gene>
<organism evidence="1 2">
    <name type="scientific">Candidatus Saganbacteria bacterium CG08_land_8_20_14_0_20_45_16</name>
    <dbReference type="NCBI Taxonomy" id="2014293"/>
    <lineage>
        <taxon>Bacteria</taxon>
        <taxon>Bacillati</taxon>
        <taxon>Saganbacteria</taxon>
    </lineage>
</organism>
<evidence type="ECO:0000313" key="2">
    <source>
        <dbReference type="Proteomes" id="UP000231343"/>
    </source>
</evidence>
<protein>
    <submittedName>
        <fullName evidence="1">Uncharacterized protein</fullName>
    </submittedName>
</protein>
<dbReference type="AlphaFoldDB" id="A0A2H0XZW0"/>
<dbReference type="Proteomes" id="UP000231343">
    <property type="component" value="Unassembled WGS sequence"/>
</dbReference>
<name>A0A2H0XZW0_UNCSA</name>
<comment type="caution">
    <text evidence="1">The sequence shown here is derived from an EMBL/GenBank/DDBJ whole genome shotgun (WGS) entry which is preliminary data.</text>
</comment>